<gene>
    <name evidence="2" type="ORF">J2S15_000387</name>
</gene>
<dbReference type="EMBL" id="JAUSUR010000001">
    <property type="protein sequence ID" value="MDQ0359656.1"/>
    <property type="molecule type" value="Genomic_DNA"/>
</dbReference>
<evidence type="ECO:0000313" key="2">
    <source>
        <dbReference type="EMBL" id="MDQ0359656.1"/>
    </source>
</evidence>
<sequence length="260" mass="31484">MAKEVFGRHEAKYVLDSETFAAFHKEIQQYLELDHHNKDGERYKIYNLYADTKDNNVIRKSLAKPKYKEKIRIRSYNEFDKDDIVFVEVKKKYNKFVNKRRTKMKFDDAVDFVEQGIVPPLQPYMNEQVIKELKYSIDRDQLYLKLYLTYERIAYFSIEQKDLRITFDTNIIAKREGEKPTSLLKDGIWLMEIKAEKAFPFWLVKLLAKHKIYKQSFSKYGKEYEHFISEHRSIYSEYQMNYEAVKGDTTYARHNLEFEY</sequence>
<evidence type="ECO:0000313" key="3">
    <source>
        <dbReference type="Proteomes" id="UP001230220"/>
    </source>
</evidence>
<comment type="caution">
    <text evidence="2">The sequence shown here is derived from an EMBL/GenBank/DDBJ whole genome shotgun (WGS) entry which is preliminary data.</text>
</comment>
<evidence type="ECO:0000259" key="1">
    <source>
        <dbReference type="Pfam" id="PF09359"/>
    </source>
</evidence>
<organism evidence="2 3">
    <name type="scientific">Breznakia pachnodae</name>
    <dbReference type="NCBI Taxonomy" id="265178"/>
    <lineage>
        <taxon>Bacteria</taxon>
        <taxon>Bacillati</taxon>
        <taxon>Bacillota</taxon>
        <taxon>Erysipelotrichia</taxon>
        <taxon>Erysipelotrichales</taxon>
        <taxon>Erysipelotrichaceae</taxon>
        <taxon>Breznakia</taxon>
    </lineage>
</organism>
<accession>A0ABU0DYE2</accession>
<dbReference type="Gene3D" id="3.20.100.30">
    <property type="entry name" value="VTC, catalytic tunnel domain"/>
    <property type="match status" value="1"/>
</dbReference>
<feature type="domain" description="VTC" evidence="1">
    <location>
        <begin position="8"/>
        <end position="225"/>
    </location>
</feature>
<dbReference type="RefSeq" id="WP_307404953.1">
    <property type="nucleotide sequence ID" value="NZ_JAUSUR010000001.1"/>
</dbReference>
<proteinExistence type="predicted"/>
<dbReference type="Pfam" id="PF09359">
    <property type="entry name" value="VTC"/>
    <property type="match status" value="1"/>
</dbReference>
<dbReference type="Proteomes" id="UP001230220">
    <property type="component" value="Unassembled WGS sequence"/>
</dbReference>
<name>A0ABU0DYE2_9FIRM</name>
<dbReference type="CDD" id="cd07750">
    <property type="entry name" value="PolyPPase_VTC_like"/>
    <property type="match status" value="1"/>
</dbReference>
<keyword evidence="3" id="KW-1185">Reference proteome</keyword>
<dbReference type="InterPro" id="IPR018966">
    <property type="entry name" value="VTC_domain"/>
</dbReference>
<reference evidence="2 3" key="1">
    <citation type="submission" date="2023-07" db="EMBL/GenBank/DDBJ databases">
        <title>Genomic Encyclopedia of Type Strains, Phase IV (KMG-IV): sequencing the most valuable type-strain genomes for metagenomic binning, comparative biology and taxonomic classification.</title>
        <authorList>
            <person name="Goeker M."/>
        </authorList>
    </citation>
    <scope>NUCLEOTIDE SEQUENCE [LARGE SCALE GENOMIC DNA]</scope>
    <source>
        <strain evidence="2 3">DSM 16784</strain>
    </source>
</reference>
<protein>
    <recommendedName>
        <fullName evidence="1">VTC domain-containing protein</fullName>
    </recommendedName>
</protein>
<dbReference type="InterPro" id="IPR042267">
    <property type="entry name" value="VTC_sf"/>
</dbReference>